<evidence type="ECO:0000313" key="4">
    <source>
        <dbReference type="EMBL" id="MBY8337934.1"/>
    </source>
</evidence>
<sequence>MSTFALRTADAGDAGAIAALHTANWRSAYADILDPAYLAGPVEEDRRAVWHERLTAGPDDLEVVVAESEQGIIGFASLFHEREPDWGSFVDNLHSAASVRGQGVGKALLTEAARRVAARDRHKGLYLWVFERNEAAVGFYRALGGEIAERIMSDWDKAPDEVRYRMHWPRAADLANR</sequence>
<evidence type="ECO:0000259" key="3">
    <source>
        <dbReference type="PROSITE" id="PS51186"/>
    </source>
</evidence>
<dbReference type="Pfam" id="PF00583">
    <property type="entry name" value="Acetyltransf_1"/>
    <property type="match status" value="1"/>
</dbReference>
<organism evidence="4 5">
    <name type="scientific">Alteriqipengyuania abyssalis</name>
    <dbReference type="NCBI Taxonomy" id="2860200"/>
    <lineage>
        <taxon>Bacteria</taxon>
        <taxon>Pseudomonadati</taxon>
        <taxon>Pseudomonadota</taxon>
        <taxon>Alphaproteobacteria</taxon>
        <taxon>Sphingomonadales</taxon>
        <taxon>Erythrobacteraceae</taxon>
        <taxon>Alteriqipengyuania</taxon>
    </lineage>
</organism>
<feature type="domain" description="N-acetyltransferase" evidence="3">
    <location>
        <begin position="4"/>
        <end position="169"/>
    </location>
</feature>
<dbReference type="InterPro" id="IPR016181">
    <property type="entry name" value="Acyl_CoA_acyltransferase"/>
</dbReference>
<evidence type="ECO:0000256" key="2">
    <source>
        <dbReference type="ARBA" id="ARBA00023315"/>
    </source>
</evidence>
<dbReference type="SUPFAM" id="SSF55729">
    <property type="entry name" value="Acyl-CoA N-acyltransferases (Nat)"/>
    <property type="match status" value="1"/>
</dbReference>
<dbReference type="PANTHER" id="PTHR43877:SF2">
    <property type="entry name" value="AMINOALKYLPHOSPHONATE N-ACETYLTRANSFERASE-RELATED"/>
    <property type="match status" value="1"/>
</dbReference>
<dbReference type="RefSeq" id="WP_222825420.1">
    <property type="nucleotide sequence ID" value="NZ_JAHWXP010000003.1"/>
</dbReference>
<evidence type="ECO:0000256" key="1">
    <source>
        <dbReference type="ARBA" id="ARBA00022679"/>
    </source>
</evidence>
<dbReference type="EMBL" id="JAHWXP010000003">
    <property type="protein sequence ID" value="MBY8337934.1"/>
    <property type="molecule type" value="Genomic_DNA"/>
</dbReference>
<dbReference type="Gene3D" id="3.40.630.30">
    <property type="match status" value="1"/>
</dbReference>
<dbReference type="Proteomes" id="UP000759298">
    <property type="component" value="Unassembled WGS sequence"/>
</dbReference>
<evidence type="ECO:0000313" key="5">
    <source>
        <dbReference type="Proteomes" id="UP000759298"/>
    </source>
</evidence>
<dbReference type="PANTHER" id="PTHR43877">
    <property type="entry name" value="AMINOALKYLPHOSPHONATE N-ACETYLTRANSFERASE-RELATED-RELATED"/>
    <property type="match status" value="1"/>
</dbReference>
<proteinExistence type="predicted"/>
<comment type="caution">
    <text evidence="4">The sequence shown here is derived from an EMBL/GenBank/DDBJ whole genome shotgun (WGS) entry which is preliminary data.</text>
</comment>
<reference evidence="4 5" key="1">
    <citation type="submission" date="2021-07" db="EMBL/GenBank/DDBJ databases">
        <title>Alteriqipengyuania abyssalis NZ-12B nov, sp.nov isolated from deep sea sponge in pacific ocean.</title>
        <authorList>
            <person name="Tareen S."/>
            <person name="Wink J."/>
        </authorList>
    </citation>
    <scope>NUCLEOTIDE SEQUENCE [LARGE SCALE GENOMIC DNA]</scope>
    <source>
        <strain evidence="4 5">NZ-12B</strain>
    </source>
</reference>
<keyword evidence="2" id="KW-0012">Acyltransferase</keyword>
<dbReference type="PROSITE" id="PS51186">
    <property type="entry name" value="GNAT"/>
    <property type="match status" value="1"/>
</dbReference>
<dbReference type="InterPro" id="IPR000182">
    <property type="entry name" value="GNAT_dom"/>
</dbReference>
<gene>
    <name evidence="4" type="ORF">KYN89_12865</name>
</gene>
<accession>A0ABS7PFY0</accession>
<keyword evidence="5" id="KW-1185">Reference proteome</keyword>
<protein>
    <submittedName>
        <fullName evidence="4">GNAT family N-acetyltransferase</fullName>
    </submittedName>
</protein>
<dbReference type="InterPro" id="IPR050832">
    <property type="entry name" value="Bact_Acetyltransf"/>
</dbReference>
<name>A0ABS7PFY0_9SPHN</name>
<keyword evidence="1" id="KW-0808">Transferase</keyword>
<dbReference type="CDD" id="cd04301">
    <property type="entry name" value="NAT_SF"/>
    <property type="match status" value="1"/>
</dbReference>